<evidence type="ECO:0000259" key="10">
    <source>
        <dbReference type="Pfam" id="PF01035"/>
    </source>
</evidence>
<evidence type="ECO:0000256" key="2">
    <source>
        <dbReference type="ARBA" id="ARBA00008711"/>
    </source>
</evidence>
<evidence type="ECO:0000256" key="6">
    <source>
        <dbReference type="ARBA" id="ARBA00022763"/>
    </source>
</evidence>
<dbReference type="InterPro" id="IPR023546">
    <property type="entry name" value="MGMT"/>
</dbReference>
<proteinExistence type="inferred from homology"/>
<dbReference type="AlphaFoldDB" id="A0A081P397"/>
<dbReference type="Pfam" id="PF01035">
    <property type="entry name" value="DNA_binding_1"/>
    <property type="match status" value="1"/>
</dbReference>
<dbReference type="GO" id="GO:0005737">
    <property type="term" value="C:cytoplasm"/>
    <property type="evidence" value="ECO:0007669"/>
    <property type="project" value="UniProtKB-SubCell"/>
</dbReference>
<evidence type="ECO:0000256" key="4">
    <source>
        <dbReference type="ARBA" id="ARBA00022603"/>
    </source>
</evidence>
<gene>
    <name evidence="12" type="ORF">ET33_05670</name>
</gene>
<dbReference type="CDD" id="cd06445">
    <property type="entry name" value="ATase"/>
    <property type="match status" value="1"/>
</dbReference>
<reference evidence="12 13" key="1">
    <citation type="submission" date="2014-06" db="EMBL/GenBank/DDBJ databases">
        <title>Draft genome sequence of Paenibacillus sp. MSt1.</title>
        <authorList>
            <person name="Aw Y.K."/>
            <person name="Ong K.S."/>
            <person name="Gan H.M."/>
            <person name="Lee S.M."/>
        </authorList>
    </citation>
    <scope>NUCLEOTIDE SEQUENCE [LARGE SCALE GENOMIC DNA]</scope>
    <source>
        <strain evidence="12 13">MSt1</strain>
    </source>
</reference>
<dbReference type="PROSITE" id="PS00374">
    <property type="entry name" value="MGMT"/>
    <property type="match status" value="1"/>
</dbReference>
<evidence type="ECO:0000313" key="13">
    <source>
        <dbReference type="Proteomes" id="UP000028123"/>
    </source>
</evidence>
<comment type="function">
    <text evidence="9">Involved in the cellular defense against the biological effects of O6-methylguanine (O6-MeG) and O4-methylthymine (O4-MeT) in DNA. Repairs the methylated nucleobase in DNA by stoichiometrically transferring the methyl group to a cysteine residue in the enzyme. This is a suicide reaction: the enzyme is irreversibly inactivated.</text>
</comment>
<keyword evidence="13" id="KW-1185">Reference proteome</keyword>
<dbReference type="eggNOG" id="COG0350">
    <property type="taxonomic scope" value="Bacteria"/>
</dbReference>
<keyword evidence="5 9" id="KW-0808">Transferase</keyword>
<dbReference type="Pfam" id="PF02870">
    <property type="entry name" value="Methyltransf_1N"/>
    <property type="match status" value="1"/>
</dbReference>
<comment type="similarity">
    <text evidence="2 9">Belongs to the MGMT family.</text>
</comment>
<comment type="catalytic activity">
    <reaction evidence="8 9">
        <text>a 6-O-methyl-2'-deoxyguanosine in DNA + L-cysteinyl-[protein] = S-methyl-L-cysteinyl-[protein] + a 2'-deoxyguanosine in DNA</text>
        <dbReference type="Rhea" id="RHEA:24000"/>
        <dbReference type="Rhea" id="RHEA-COMP:10131"/>
        <dbReference type="Rhea" id="RHEA-COMP:10132"/>
        <dbReference type="Rhea" id="RHEA-COMP:11367"/>
        <dbReference type="Rhea" id="RHEA-COMP:11368"/>
        <dbReference type="ChEBI" id="CHEBI:29950"/>
        <dbReference type="ChEBI" id="CHEBI:82612"/>
        <dbReference type="ChEBI" id="CHEBI:85445"/>
        <dbReference type="ChEBI" id="CHEBI:85448"/>
        <dbReference type="EC" id="2.1.1.63"/>
    </reaction>
</comment>
<dbReference type="EMBL" id="JNVM01000012">
    <property type="protein sequence ID" value="KEQ25170.1"/>
    <property type="molecule type" value="Genomic_DNA"/>
</dbReference>
<dbReference type="GO" id="GO:0003908">
    <property type="term" value="F:methylated-DNA-[protein]-cysteine S-methyltransferase activity"/>
    <property type="evidence" value="ECO:0007669"/>
    <property type="project" value="UniProtKB-UniRule"/>
</dbReference>
<dbReference type="SUPFAM" id="SSF53155">
    <property type="entry name" value="Methylated DNA-protein cysteine methyltransferase domain"/>
    <property type="match status" value="1"/>
</dbReference>
<dbReference type="InterPro" id="IPR008332">
    <property type="entry name" value="MethylG_MeTrfase_N"/>
</dbReference>
<dbReference type="FunFam" id="1.10.10.10:FF:000214">
    <property type="entry name" value="Methylated-DNA--protein-cysteine methyltransferase"/>
    <property type="match status" value="1"/>
</dbReference>
<name>A0A081P397_9BACL</name>
<dbReference type="RefSeq" id="WP_036683808.1">
    <property type="nucleotide sequence ID" value="NZ_JNVM01000012.1"/>
</dbReference>
<dbReference type="OrthoDB" id="9802228at2"/>
<accession>A0A081P397</accession>
<dbReference type="GO" id="GO:0032259">
    <property type="term" value="P:methylation"/>
    <property type="evidence" value="ECO:0007669"/>
    <property type="project" value="UniProtKB-KW"/>
</dbReference>
<comment type="subcellular location">
    <subcellularLocation>
        <location evidence="9">Cytoplasm</location>
    </subcellularLocation>
</comment>
<evidence type="ECO:0000313" key="12">
    <source>
        <dbReference type="EMBL" id="KEQ25170.1"/>
    </source>
</evidence>
<dbReference type="InterPro" id="IPR036388">
    <property type="entry name" value="WH-like_DNA-bd_sf"/>
</dbReference>
<keyword evidence="4 9" id="KW-0489">Methyltransferase</keyword>
<comment type="miscellaneous">
    <text evidence="9">This enzyme catalyzes only one turnover and therefore is not strictly catalytic. According to one definition, an enzyme is a biocatalyst that acts repeatedly and over many reaction cycles.</text>
</comment>
<keyword evidence="7 9" id="KW-0234">DNA repair</keyword>
<feature type="domain" description="Methylguanine DNA methyltransferase ribonuclease-like" evidence="11">
    <location>
        <begin position="22"/>
        <end position="88"/>
    </location>
</feature>
<dbReference type="InterPro" id="IPR036631">
    <property type="entry name" value="MGMT_N_sf"/>
</dbReference>
<comment type="caution">
    <text evidence="12">The sequence shown here is derived from an EMBL/GenBank/DDBJ whole genome shotgun (WGS) entry which is preliminary data.</text>
</comment>
<sequence>MEKTTTEVYWTAIRHPKFGDRPLYLAATKQGLCRITWPNESFDTLTTWVVKYIPGAVLTNDQEPLSEYVGQLKEYLEGARQTFDLPLDMRGTKFQTAVWQALTRIPYGETRSYSDIAGEVGSPAAVRAVGTANGANPIPIVVPCHRVIGKNSALTGFRGGLQVKQELLRLEGFEDFTLEGHARFQF</sequence>
<dbReference type="InterPro" id="IPR001497">
    <property type="entry name" value="MethylDNA_cys_MeTrfase_AS"/>
</dbReference>
<evidence type="ECO:0000256" key="5">
    <source>
        <dbReference type="ARBA" id="ARBA00022679"/>
    </source>
</evidence>
<dbReference type="HAMAP" id="MF_00772">
    <property type="entry name" value="OGT"/>
    <property type="match status" value="1"/>
</dbReference>
<keyword evidence="3 9" id="KW-0963">Cytoplasm</keyword>
<protein>
    <recommendedName>
        <fullName evidence="9">Methylated-DNA--protein-cysteine methyltransferase</fullName>
        <ecNumber evidence="9">2.1.1.63</ecNumber>
    </recommendedName>
    <alternativeName>
        <fullName evidence="9">6-O-methylguanine-DNA methyltransferase</fullName>
        <shortName evidence="9">MGMT</shortName>
    </alternativeName>
    <alternativeName>
        <fullName evidence="9">O-6-methylguanine-DNA-alkyltransferase</fullName>
    </alternativeName>
</protein>
<evidence type="ECO:0000259" key="11">
    <source>
        <dbReference type="Pfam" id="PF02870"/>
    </source>
</evidence>
<evidence type="ECO:0000256" key="3">
    <source>
        <dbReference type="ARBA" id="ARBA00022490"/>
    </source>
</evidence>
<dbReference type="NCBIfam" id="TIGR00589">
    <property type="entry name" value="ogt"/>
    <property type="match status" value="1"/>
</dbReference>
<dbReference type="PANTHER" id="PTHR10815:SF12">
    <property type="entry name" value="METHYLATED-DNA--PROTEIN-CYSTEINE METHYLTRANSFERASE, INDUCIBLE"/>
    <property type="match status" value="1"/>
</dbReference>
<dbReference type="SUPFAM" id="SSF46767">
    <property type="entry name" value="Methylated DNA-protein cysteine methyltransferase, C-terminal domain"/>
    <property type="match status" value="1"/>
</dbReference>
<feature type="domain" description="Methylated-DNA-[protein]-cysteine S-methyltransferase DNA binding" evidence="10">
    <location>
        <begin position="93"/>
        <end position="172"/>
    </location>
</feature>
<dbReference type="EC" id="2.1.1.63" evidence="9"/>
<dbReference type="GO" id="GO:0006307">
    <property type="term" value="P:DNA alkylation repair"/>
    <property type="evidence" value="ECO:0007669"/>
    <property type="project" value="UniProtKB-UniRule"/>
</dbReference>
<dbReference type="Gene3D" id="3.30.160.70">
    <property type="entry name" value="Methylated DNA-protein cysteine methyltransferase domain"/>
    <property type="match status" value="1"/>
</dbReference>
<organism evidence="12 13">
    <name type="scientific">Paenibacillus tyrfis</name>
    <dbReference type="NCBI Taxonomy" id="1501230"/>
    <lineage>
        <taxon>Bacteria</taxon>
        <taxon>Bacillati</taxon>
        <taxon>Bacillota</taxon>
        <taxon>Bacilli</taxon>
        <taxon>Bacillales</taxon>
        <taxon>Paenibacillaceae</taxon>
        <taxon>Paenibacillus</taxon>
    </lineage>
</organism>
<evidence type="ECO:0000256" key="1">
    <source>
        <dbReference type="ARBA" id="ARBA00001286"/>
    </source>
</evidence>
<feature type="active site" description="Nucleophile; methyl group acceptor" evidence="9">
    <location>
        <position position="144"/>
    </location>
</feature>
<keyword evidence="6 9" id="KW-0227">DNA damage</keyword>
<evidence type="ECO:0000256" key="8">
    <source>
        <dbReference type="ARBA" id="ARBA00049348"/>
    </source>
</evidence>
<evidence type="ECO:0000256" key="9">
    <source>
        <dbReference type="HAMAP-Rule" id="MF_00772"/>
    </source>
</evidence>
<dbReference type="InterPro" id="IPR036217">
    <property type="entry name" value="MethylDNA_cys_MeTrfase_DNAb"/>
</dbReference>
<dbReference type="Gene3D" id="1.10.10.10">
    <property type="entry name" value="Winged helix-like DNA-binding domain superfamily/Winged helix DNA-binding domain"/>
    <property type="match status" value="1"/>
</dbReference>
<dbReference type="PANTHER" id="PTHR10815">
    <property type="entry name" value="METHYLATED-DNA--PROTEIN-CYSTEINE METHYLTRANSFERASE"/>
    <property type="match status" value="1"/>
</dbReference>
<dbReference type="InterPro" id="IPR014048">
    <property type="entry name" value="MethylDNA_cys_MeTrfase_DNA-bd"/>
</dbReference>
<dbReference type="Proteomes" id="UP000028123">
    <property type="component" value="Unassembled WGS sequence"/>
</dbReference>
<comment type="catalytic activity">
    <reaction evidence="1 9">
        <text>a 4-O-methyl-thymidine in DNA + L-cysteinyl-[protein] = a thymidine in DNA + S-methyl-L-cysteinyl-[protein]</text>
        <dbReference type="Rhea" id="RHEA:53428"/>
        <dbReference type="Rhea" id="RHEA-COMP:10131"/>
        <dbReference type="Rhea" id="RHEA-COMP:10132"/>
        <dbReference type="Rhea" id="RHEA-COMP:13555"/>
        <dbReference type="Rhea" id="RHEA-COMP:13556"/>
        <dbReference type="ChEBI" id="CHEBI:29950"/>
        <dbReference type="ChEBI" id="CHEBI:82612"/>
        <dbReference type="ChEBI" id="CHEBI:137386"/>
        <dbReference type="ChEBI" id="CHEBI:137387"/>
        <dbReference type="EC" id="2.1.1.63"/>
    </reaction>
</comment>
<evidence type="ECO:0000256" key="7">
    <source>
        <dbReference type="ARBA" id="ARBA00023204"/>
    </source>
</evidence>